<dbReference type="EMBL" id="AASATZ010000051">
    <property type="protein sequence ID" value="EFA4420673.1"/>
    <property type="molecule type" value="Genomic_DNA"/>
</dbReference>
<dbReference type="Proteomes" id="UP000591371">
    <property type="component" value="Unassembled WGS sequence"/>
</dbReference>
<comment type="caution">
    <text evidence="1">The sequence shown here is derived from an EMBL/GenBank/DDBJ whole genome shotgun (WGS) entry which is preliminary data.</text>
</comment>
<dbReference type="SUPFAM" id="SSF56059">
    <property type="entry name" value="Glutathione synthetase ATP-binding domain-like"/>
    <property type="match status" value="1"/>
</dbReference>
<dbReference type="Pfam" id="PF21068">
    <property type="entry name" value="ATPgraspMvdD"/>
    <property type="match status" value="1"/>
</dbReference>
<evidence type="ECO:0000313" key="1">
    <source>
        <dbReference type="EMBL" id="EFA4420673.1"/>
    </source>
</evidence>
<accession>A0A826Z4Z6</accession>
<organism evidence="1 2">
    <name type="scientific">Escherichia coli</name>
    <dbReference type="NCBI Taxonomy" id="562"/>
    <lineage>
        <taxon>Bacteria</taxon>
        <taxon>Pseudomonadati</taxon>
        <taxon>Pseudomonadota</taxon>
        <taxon>Gammaproteobacteria</taxon>
        <taxon>Enterobacterales</taxon>
        <taxon>Enterobacteriaceae</taxon>
        <taxon>Escherichia</taxon>
    </lineage>
</organism>
<sequence length="306" mass="35845">MIGIKMILVITSSFDKTIDYIVKKHSINNFYRLDVDNFSEYKFSYTKKGFSIVNKNNNELLESECRSIYYRKPTPENIINKIDSKYHNHCFREVFAFVEGIAESFTGKCLSKPSIIKRADNKVLQAKTAIDIGFTIPDFILTNNFDCFKNTLTINSIVKPLSSGLIENQKEKEFVQTNMVDMNKNTETLKYCPAYFQSYTKKEFEVRSTFINGKDYSVKIISKNKIDWRKDNNEIFYSTIKMPDTIKEKCLRYMSVMNISFGCFDFIVFDGEWFFLEMNANGQWAWLENETNINVSSELVRFLNEV</sequence>
<proteinExistence type="predicted"/>
<reference evidence="1 2" key="1">
    <citation type="submission" date="2019-03" db="EMBL/GenBank/DDBJ databases">
        <authorList>
            <consortium name="GenomeTrakr network: Whole genome sequencing for foodborne pathogen traceback"/>
        </authorList>
    </citation>
    <scope>NUCLEOTIDE SEQUENCE [LARGE SCALE GENOMIC DNA]</scope>
    <source>
        <strain evidence="1 2">PSU-1190</strain>
    </source>
</reference>
<gene>
    <name evidence="1" type="ORF">D3G36_22995</name>
</gene>
<protein>
    <submittedName>
        <fullName evidence="1">Uncharacterized protein</fullName>
    </submittedName>
</protein>
<name>A0A826Z4Z6_ECOLX</name>
<evidence type="ECO:0000313" key="2">
    <source>
        <dbReference type="Proteomes" id="UP000591371"/>
    </source>
</evidence>
<dbReference type="Gene3D" id="3.30.470.20">
    <property type="entry name" value="ATP-grasp fold, B domain"/>
    <property type="match status" value="1"/>
</dbReference>
<dbReference type="AlphaFoldDB" id="A0A826Z4Z6"/>
<dbReference type="InterPro" id="IPR048936">
    <property type="entry name" value="MvdD-like_ATPgrasp"/>
</dbReference>